<dbReference type="EMBL" id="JASSZA010000009">
    <property type="protein sequence ID" value="KAK2102136.1"/>
    <property type="molecule type" value="Genomic_DNA"/>
</dbReference>
<accession>A0ABQ9UYR2</accession>
<evidence type="ECO:0000313" key="2">
    <source>
        <dbReference type="EMBL" id="KAK2102136.1"/>
    </source>
</evidence>
<evidence type="ECO:0000256" key="1">
    <source>
        <dbReference type="SAM" id="MobiDB-lite"/>
    </source>
</evidence>
<dbReference type="Pfam" id="PF15434">
    <property type="entry name" value="FAM104"/>
    <property type="match status" value="1"/>
</dbReference>
<dbReference type="PANTHER" id="PTHR34763">
    <property type="entry name" value="PROTEIN FAM104A"/>
    <property type="match status" value="1"/>
</dbReference>
<name>A0ABQ9UYR2_SAGOE</name>
<sequence>MGGCPVWKRRNGNKEGNHHSPQPKRSKRSPVFQDSRDTQFSCSDKERSSSYINIPERGNGPEGNLNQIVTEPNTNIPQFLHKGYEEEVARRATTENEFVALKKGQGRSPRQVRHEQVKKCGLTSHSHAPDKLVLPVTKVTVATRWQTLVLDPDFQAGRP</sequence>
<feature type="compositionally biased region" description="Polar residues" evidence="1">
    <location>
        <begin position="64"/>
        <end position="73"/>
    </location>
</feature>
<gene>
    <name evidence="2" type="ORF">P7K49_019803</name>
</gene>
<organism evidence="2 3">
    <name type="scientific">Saguinus oedipus</name>
    <name type="common">Cotton-top tamarin</name>
    <name type="synonym">Oedipomidas oedipus</name>
    <dbReference type="NCBI Taxonomy" id="9490"/>
    <lineage>
        <taxon>Eukaryota</taxon>
        <taxon>Metazoa</taxon>
        <taxon>Chordata</taxon>
        <taxon>Craniata</taxon>
        <taxon>Vertebrata</taxon>
        <taxon>Euteleostomi</taxon>
        <taxon>Mammalia</taxon>
        <taxon>Eutheria</taxon>
        <taxon>Euarchontoglires</taxon>
        <taxon>Primates</taxon>
        <taxon>Haplorrhini</taxon>
        <taxon>Platyrrhini</taxon>
        <taxon>Cebidae</taxon>
        <taxon>Callitrichinae</taxon>
        <taxon>Saguinus</taxon>
    </lineage>
</organism>
<protein>
    <submittedName>
        <fullName evidence="2">Uncharacterized protein</fullName>
    </submittedName>
</protein>
<feature type="region of interest" description="Disordered" evidence="1">
    <location>
        <begin position="1"/>
        <end position="73"/>
    </location>
</feature>
<reference evidence="2 3" key="1">
    <citation type="submission" date="2023-05" db="EMBL/GenBank/DDBJ databases">
        <title>B98-5 Cell Line De Novo Hybrid Assembly: An Optical Mapping Approach.</title>
        <authorList>
            <person name="Kananen K."/>
            <person name="Auerbach J.A."/>
            <person name="Kautto E."/>
            <person name="Blachly J.S."/>
        </authorList>
    </citation>
    <scope>NUCLEOTIDE SEQUENCE [LARGE SCALE GENOMIC DNA]</scope>
    <source>
        <strain evidence="2">B95-8</strain>
        <tissue evidence="2">Cell line</tissue>
    </source>
</reference>
<dbReference type="PANTHER" id="PTHR34763:SF3">
    <property type="entry name" value="FAM104B"/>
    <property type="match status" value="1"/>
</dbReference>
<proteinExistence type="predicted"/>
<dbReference type="InterPro" id="IPR029222">
    <property type="entry name" value="VCF1/2-like"/>
</dbReference>
<keyword evidence="3" id="KW-1185">Reference proteome</keyword>
<dbReference type="Proteomes" id="UP001266305">
    <property type="component" value="Unassembled WGS sequence"/>
</dbReference>
<comment type="caution">
    <text evidence="2">The sequence shown here is derived from an EMBL/GenBank/DDBJ whole genome shotgun (WGS) entry which is preliminary data.</text>
</comment>
<evidence type="ECO:0000313" key="3">
    <source>
        <dbReference type="Proteomes" id="UP001266305"/>
    </source>
</evidence>